<keyword evidence="2" id="KW-1185">Reference proteome</keyword>
<organism evidence="2 3">
    <name type="scientific">Steinernema glaseri</name>
    <dbReference type="NCBI Taxonomy" id="37863"/>
    <lineage>
        <taxon>Eukaryota</taxon>
        <taxon>Metazoa</taxon>
        <taxon>Ecdysozoa</taxon>
        <taxon>Nematoda</taxon>
        <taxon>Chromadorea</taxon>
        <taxon>Rhabditida</taxon>
        <taxon>Tylenchina</taxon>
        <taxon>Panagrolaimomorpha</taxon>
        <taxon>Strongyloidoidea</taxon>
        <taxon>Steinernematidae</taxon>
        <taxon>Steinernema</taxon>
    </lineage>
</organism>
<feature type="compositionally biased region" description="Gly residues" evidence="1">
    <location>
        <begin position="85"/>
        <end position="94"/>
    </location>
</feature>
<reference evidence="3" key="1">
    <citation type="submission" date="2016-11" db="UniProtKB">
        <authorList>
            <consortium name="WormBaseParasite"/>
        </authorList>
    </citation>
    <scope>IDENTIFICATION</scope>
</reference>
<dbReference type="AlphaFoldDB" id="A0A1I8AQI3"/>
<evidence type="ECO:0000313" key="3">
    <source>
        <dbReference type="WBParaSite" id="L893_g8418.t1"/>
    </source>
</evidence>
<protein>
    <submittedName>
        <fullName evidence="3">Uncharacterized protein</fullName>
    </submittedName>
</protein>
<feature type="region of interest" description="Disordered" evidence="1">
    <location>
        <begin position="74"/>
        <end position="123"/>
    </location>
</feature>
<name>A0A1I8AQI3_9BILA</name>
<evidence type="ECO:0000256" key="1">
    <source>
        <dbReference type="SAM" id="MobiDB-lite"/>
    </source>
</evidence>
<proteinExistence type="predicted"/>
<dbReference type="Proteomes" id="UP000095287">
    <property type="component" value="Unplaced"/>
</dbReference>
<feature type="compositionally biased region" description="Low complexity" evidence="1">
    <location>
        <begin position="100"/>
        <end position="109"/>
    </location>
</feature>
<dbReference type="WBParaSite" id="L893_g8418.t1">
    <property type="protein sequence ID" value="L893_g8418.t1"/>
    <property type="gene ID" value="L893_g8418"/>
</dbReference>
<accession>A0A1I8AQI3</accession>
<evidence type="ECO:0000313" key="2">
    <source>
        <dbReference type="Proteomes" id="UP000095287"/>
    </source>
</evidence>
<sequence length="253" mass="26957">MGSSFVGVGSWRWGYVHVPINMFSKSFIKLLAIKAVQLSSESGSASSPGAWKRLFLISCSGHASGGRVLGIPRGSHSVVAEGNDSGSGHGGGSGPRSHSRGSSGRANRIAPRRTRRRRAEGAGEREIPWWVKKPKKSLDGSSESASFMHVLMATGYTPRPSCVLQTQKIKRRTVRRAGSRRGQTGLATEKKRNCQHCALWGRDGSTAALKATTGTGSTFEQGVRHFVRLETLLVLLSTGSLGLKSEGADVSGK</sequence>